<proteinExistence type="predicted"/>
<reference evidence="1 3" key="1">
    <citation type="journal article" date="2011" name="Nature">
        <title>The Medicago genome provides insight into the evolution of rhizobial symbioses.</title>
        <authorList>
            <person name="Young N.D."/>
            <person name="Debelle F."/>
            <person name="Oldroyd G.E."/>
            <person name="Geurts R."/>
            <person name="Cannon S.B."/>
            <person name="Udvardi M.K."/>
            <person name="Benedito V.A."/>
            <person name="Mayer K.F."/>
            <person name="Gouzy J."/>
            <person name="Schoof H."/>
            <person name="Van de Peer Y."/>
            <person name="Proost S."/>
            <person name="Cook D.R."/>
            <person name="Meyers B.C."/>
            <person name="Spannagl M."/>
            <person name="Cheung F."/>
            <person name="De Mita S."/>
            <person name="Krishnakumar V."/>
            <person name="Gundlach H."/>
            <person name="Zhou S."/>
            <person name="Mudge J."/>
            <person name="Bharti A.K."/>
            <person name="Murray J.D."/>
            <person name="Naoumkina M.A."/>
            <person name="Rosen B."/>
            <person name="Silverstein K.A."/>
            <person name="Tang H."/>
            <person name="Rombauts S."/>
            <person name="Zhao P.X."/>
            <person name="Zhou P."/>
            <person name="Barbe V."/>
            <person name="Bardou P."/>
            <person name="Bechner M."/>
            <person name="Bellec A."/>
            <person name="Berger A."/>
            <person name="Berges H."/>
            <person name="Bidwell S."/>
            <person name="Bisseling T."/>
            <person name="Choisne N."/>
            <person name="Couloux A."/>
            <person name="Denny R."/>
            <person name="Deshpande S."/>
            <person name="Dai X."/>
            <person name="Doyle J.J."/>
            <person name="Dudez A.M."/>
            <person name="Farmer A.D."/>
            <person name="Fouteau S."/>
            <person name="Franken C."/>
            <person name="Gibelin C."/>
            <person name="Gish J."/>
            <person name="Goldstein S."/>
            <person name="Gonzalez A.J."/>
            <person name="Green P.J."/>
            <person name="Hallab A."/>
            <person name="Hartog M."/>
            <person name="Hua A."/>
            <person name="Humphray S.J."/>
            <person name="Jeong D.H."/>
            <person name="Jing Y."/>
            <person name="Jocker A."/>
            <person name="Kenton S.M."/>
            <person name="Kim D.J."/>
            <person name="Klee K."/>
            <person name="Lai H."/>
            <person name="Lang C."/>
            <person name="Lin S."/>
            <person name="Macmil S.L."/>
            <person name="Magdelenat G."/>
            <person name="Matthews L."/>
            <person name="McCorrison J."/>
            <person name="Monaghan E.L."/>
            <person name="Mun J.H."/>
            <person name="Najar F.Z."/>
            <person name="Nicholson C."/>
            <person name="Noirot C."/>
            <person name="O'Bleness M."/>
            <person name="Paule C.R."/>
            <person name="Poulain J."/>
            <person name="Prion F."/>
            <person name="Qin B."/>
            <person name="Qu C."/>
            <person name="Retzel E.F."/>
            <person name="Riddle C."/>
            <person name="Sallet E."/>
            <person name="Samain S."/>
            <person name="Samson N."/>
            <person name="Sanders I."/>
            <person name="Saurat O."/>
            <person name="Scarpelli C."/>
            <person name="Schiex T."/>
            <person name="Segurens B."/>
            <person name="Severin A.J."/>
            <person name="Sherrier D.J."/>
            <person name="Shi R."/>
            <person name="Sims S."/>
            <person name="Singer S.R."/>
            <person name="Sinharoy S."/>
            <person name="Sterck L."/>
            <person name="Viollet A."/>
            <person name="Wang B.B."/>
            <person name="Wang K."/>
            <person name="Wang M."/>
            <person name="Wang X."/>
            <person name="Warfsmann J."/>
            <person name="Weissenbach J."/>
            <person name="White D.D."/>
            <person name="White J.D."/>
            <person name="Wiley G.B."/>
            <person name="Wincker P."/>
            <person name="Xing Y."/>
            <person name="Yang L."/>
            <person name="Yao Z."/>
            <person name="Ying F."/>
            <person name="Zhai J."/>
            <person name="Zhou L."/>
            <person name="Zuber A."/>
            <person name="Denarie J."/>
            <person name="Dixon R.A."/>
            <person name="May G.D."/>
            <person name="Schwartz D.C."/>
            <person name="Rogers J."/>
            <person name="Quetier F."/>
            <person name="Town C.D."/>
            <person name="Roe B.A."/>
        </authorList>
    </citation>
    <scope>NUCLEOTIDE SEQUENCE [LARGE SCALE GENOMIC DNA]</scope>
    <source>
        <strain evidence="1">A17</strain>
        <strain evidence="2 3">cv. Jemalong A17</strain>
    </source>
</reference>
<accession>G7KTD4</accession>
<dbReference type="EnsemblPlants" id="AES80502">
    <property type="protein sequence ID" value="AES80502"/>
    <property type="gene ID" value="MTR_7g081250"/>
</dbReference>
<reference evidence="2" key="3">
    <citation type="submission" date="2015-04" db="UniProtKB">
        <authorList>
            <consortium name="EnsemblPlants"/>
        </authorList>
    </citation>
    <scope>IDENTIFICATION</scope>
    <source>
        <strain evidence="2">cv. Jemalong A17</strain>
    </source>
</reference>
<gene>
    <name evidence="1" type="ordered locus">MTR_7g081250</name>
</gene>
<dbReference type="PaxDb" id="3880-AES80502"/>
<dbReference type="HOGENOM" id="CLU_2124783_0_0_1"/>
<protein>
    <recommendedName>
        <fullName evidence="4">RNase H type-1 domain-containing protein</fullName>
    </recommendedName>
</protein>
<evidence type="ECO:0000313" key="2">
    <source>
        <dbReference type="EnsemblPlants" id="AES80502"/>
    </source>
</evidence>
<sequence>MGFVAMHTPKSVFERGGYVQMVVKMKVYIEGDVAEALAMQKVLKFAKDMSFYESYGRIRHVVLTLNTHQQSSTYIGSIIEDCISFNVCFRSLNFLHVRCEANQATNYLAKHFII</sequence>
<evidence type="ECO:0000313" key="3">
    <source>
        <dbReference type="Proteomes" id="UP000002051"/>
    </source>
</evidence>
<reference evidence="1 3" key="2">
    <citation type="journal article" date="2014" name="BMC Genomics">
        <title>An improved genome release (version Mt4.0) for the model legume Medicago truncatula.</title>
        <authorList>
            <person name="Tang H."/>
            <person name="Krishnakumar V."/>
            <person name="Bidwell S."/>
            <person name="Rosen B."/>
            <person name="Chan A."/>
            <person name="Zhou S."/>
            <person name="Gentzbittel L."/>
            <person name="Childs K.L."/>
            <person name="Yandell M."/>
            <person name="Gundlach H."/>
            <person name="Mayer K.F."/>
            <person name="Schwartz D.C."/>
            <person name="Town C.D."/>
        </authorList>
    </citation>
    <scope>GENOME REANNOTATION</scope>
    <source>
        <strain evidence="2 3">cv. Jemalong A17</strain>
    </source>
</reference>
<name>G7KTD4_MEDTR</name>
<dbReference type="AlphaFoldDB" id="G7KTD4"/>
<keyword evidence="3" id="KW-1185">Reference proteome</keyword>
<evidence type="ECO:0000313" key="1">
    <source>
        <dbReference type="EMBL" id="AES80502.1"/>
    </source>
</evidence>
<organism evidence="1 3">
    <name type="scientific">Medicago truncatula</name>
    <name type="common">Barrel medic</name>
    <name type="synonym">Medicago tribuloides</name>
    <dbReference type="NCBI Taxonomy" id="3880"/>
    <lineage>
        <taxon>Eukaryota</taxon>
        <taxon>Viridiplantae</taxon>
        <taxon>Streptophyta</taxon>
        <taxon>Embryophyta</taxon>
        <taxon>Tracheophyta</taxon>
        <taxon>Spermatophyta</taxon>
        <taxon>Magnoliopsida</taxon>
        <taxon>eudicotyledons</taxon>
        <taxon>Gunneridae</taxon>
        <taxon>Pentapetalae</taxon>
        <taxon>rosids</taxon>
        <taxon>fabids</taxon>
        <taxon>Fabales</taxon>
        <taxon>Fabaceae</taxon>
        <taxon>Papilionoideae</taxon>
        <taxon>50 kb inversion clade</taxon>
        <taxon>NPAAA clade</taxon>
        <taxon>Hologalegina</taxon>
        <taxon>IRL clade</taxon>
        <taxon>Trifolieae</taxon>
        <taxon>Medicago</taxon>
    </lineage>
</organism>
<dbReference type="Proteomes" id="UP000002051">
    <property type="component" value="Unassembled WGS sequence"/>
</dbReference>
<evidence type="ECO:0008006" key="4">
    <source>
        <dbReference type="Google" id="ProtNLM"/>
    </source>
</evidence>
<dbReference type="EMBL" id="CM001223">
    <property type="protein sequence ID" value="AES80502.1"/>
    <property type="molecule type" value="Genomic_DNA"/>
</dbReference>